<feature type="domain" description="Protein kinase" evidence="2">
    <location>
        <begin position="313"/>
        <end position="599"/>
    </location>
</feature>
<feature type="coiled-coil region" evidence="1">
    <location>
        <begin position="176"/>
        <end position="231"/>
    </location>
</feature>
<gene>
    <name evidence="3" type="ORF">WJX75_009756</name>
</gene>
<feature type="domain" description="Protein kinase" evidence="2">
    <location>
        <begin position="782"/>
        <end position="1060"/>
    </location>
</feature>
<dbReference type="InterPro" id="IPR008271">
    <property type="entry name" value="Ser/Thr_kinase_AS"/>
</dbReference>
<sequence length="1060" mass="115608">MKWTKFLRYPFCLGSTKVLDDVCNQEALKTTSNVTHDRCPPAEAPQLLKATHSLSKEATRDREIEADSIRKKDITLEDSPLYITAATQTEEMEVHLDITEEKVESTSEKEVATAADDASLKTQVAQEASQAPGFMASLFPAESSGQAGSADSAVIQQLAADLKSRNQELALERGEAARLRSQVSATEADNADLRRQLADMSEARKSLERINADLQQKVSAALKELNQHTANRLAQAPRLLPEALLLASVTAGPTPAQRKIKDLEQAVRELKMAAEFSEGELKELQETVRKTKRELRLAKRLYRMPSVAEIMFPDDGETLGGGGLGTVSAVTVSFPAAAKVPHNNDEARADMADEVAALTAIGQHDNIVELYAWGYAPEKECDVLLMERAQGCLHSLISERPRLERDLLLSILHQLLAAVQHVHAARWVHRDIKPANFLYFADGTVKLADFGCAKKWGPIPDWKGTYCFMTPETVMLESEGGVQDDIRALAATMFHLMTGTDVHDVLDAQYKLLPEAVKERLEARCRKISKTPDHGLLLAAAELEEEIAVVQVVPLVDNLPQKLLEAVLKGITEPSKLSLDDLSEALAAADAACSEHSTCADDISCADDVSSCGDAESRFADVSSAEEEKKALMATQLEVILSELVAVQAAKDKASADNMVLQKTLISTRQELKDQAATRREAAKTGLQQKLADMERELEAQAVASEAHLEAQASRLHADIARPTEQLYAAQGAAETVKAHNEDLQQQLAAMERAQPAASPEKAEAQAQCVMPEAMPTEAAQLSVDAETPAAAEEKIQQLEDCVVTLDARNHYLERVVARQEAALEQTRQELHTAKSLPRIPLAELANEAAALTAIGPHPNIIEAHGWAYAPQWQTDVLLLELAHDSLFNQICSGYQPDKDSVLSILLQLAEGVLHVHAAGFLHRDIKPGNTLLHEDGRVKLGTPPYITSQTLIEETEQGVHDDVHAVCVTAYDLMCGQAMFDALDDKYQSLSYNVRKGCEAFCQRKLACSAEEVDEGQLLAAAEIHGLVAIEEVRSDTHSLSTAHRFGLFTAVGSECADH</sequence>
<feature type="coiled-coil region" evidence="1">
    <location>
        <begin position="810"/>
        <end position="837"/>
    </location>
</feature>
<keyword evidence="4" id="KW-1185">Reference proteome</keyword>
<dbReference type="SMART" id="SM00220">
    <property type="entry name" value="S_TKc"/>
    <property type="match status" value="1"/>
</dbReference>
<dbReference type="PANTHER" id="PTHR44167:SF24">
    <property type="entry name" value="SERINE_THREONINE-PROTEIN KINASE CHK2"/>
    <property type="match status" value="1"/>
</dbReference>
<organism evidence="3 4">
    <name type="scientific">Coccomyxa subellipsoidea</name>
    <dbReference type="NCBI Taxonomy" id="248742"/>
    <lineage>
        <taxon>Eukaryota</taxon>
        <taxon>Viridiplantae</taxon>
        <taxon>Chlorophyta</taxon>
        <taxon>core chlorophytes</taxon>
        <taxon>Trebouxiophyceae</taxon>
        <taxon>Trebouxiophyceae incertae sedis</taxon>
        <taxon>Coccomyxaceae</taxon>
        <taxon>Coccomyxa</taxon>
    </lineage>
</organism>
<dbReference type="EMBL" id="JALJOT010000008">
    <property type="protein sequence ID" value="KAK9908566.1"/>
    <property type="molecule type" value="Genomic_DNA"/>
</dbReference>
<evidence type="ECO:0000259" key="2">
    <source>
        <dbReference type="PROSITE" id="PS50011"/>
    </source>
</evidence>
<dbReference type="PANTHER" id="PTHR44167">
    <property type="entry name" value="OVARIAN-SPECIFIC SERINE/THREONINE-PROTEIN KINASE LOK-RELATED"/>
    <property type="match status" value="1"/>
</dbReference>
<dbReference type="InterPro" id="IPR000719">
    <property type="entry name" value="Prot_kinase_dom"/>
</dbReference>
<comment type="caution">
    <text evidence="3">The sequence shown here is derived from an EMBL/GenBank/DDBJ whole genome shotgun (WGS) entry which is preliminary data.</text>
</comment>
<dbReference type="SUPFAM" id="SSF56112">
    <property type="entry name" value="Protein kinase-like (PK-like)"/>
    <property type="match status" value="2"/>
</dbReference>
<feature type="coiled-coil region" evidence="1">
    <location>
        <begin position="260"/>
        <end position="301"/>
    </location>
</feature>
<evidence type="ECO:0000256" key="1">
    <source>
        <dbReference type="SAM" id="Coils"/>
    </source>
</evidence>
<protein>
    <recommendedName>
        <fullName evidence="2">Protein kinase domain-containing protein</fullName>
    </recommendedName>
</protein>
<dbReference type="Proteomes" id="UP001491310">
    <property type="component" value="Unassembled WGS sequence"/>
</dbReference>
<reference evidence="3 4" key="1">
    <citation type="journal article" date="2024" name="Nat. Commun.">
        <title>Phylogenomics reveals the evolutionary origins of lichenization in chlorophyte algae.</title>
        <authorList>
            <person name="Puginier C."/>
            <person name="Libourel C."/>
            <person name="Otte J."/>
            <person name="Skaloud P."/>
            <person name="Haon M."/>
            <person name="Grisel S."/>
            <person name="Petersen M."/>
            <person name="Berrin J.G."/>
            <person name="Delaux P.M."/>
            <person name="Dal Grande F."/>
            <person name="Keller J."/>
        </authorList>
    </citation>
    <scope>NUCLEOTIDE SEQUENCE [LARGE SCALE GENOMIC DNA]</scope>
    <source>
        <strain evidence="3 4">SAG 216-7</strain>
    </source>
</reference>
<dbReference type="PROSITE" id="PS00108">
    <property type="entry name" value="PROTEIN_KINASE_ST"/>
    <property type="match status" value="1"/>
</dbReference>
<dbReference type="Gene3D" id="3.30.200.20">
    <property type="entry name" value="Phosphorylase Kinase, domain 1"/>
    <property type="match status" value="1"/>
</dbReference>
<evidence type="ECO:0000313" key="4">
    <source>
        <dbReference type="Proteomes" id="UP001491310"/>
    </source>
</evidence>
<dbReference type="InterPro" id="IPR011009">
    <property type="entry name" value="Kinase-like_dom_sf"/>
</dbReference>
<dbReference type="Pfam" id="PF00069">
    <property type="entry name" value="Pkinase"/>
    <property type="match status" value="2"/>
</dbReference>
<feature type="coiled-coil region" evidence="1">
    <location>
        <begin position="677"/>
        <end position="704"/>
    </location>
</feature>
<evidence type="ECO:0000313" key="3">
    <source>
        <dbReference type="EMBL" id="KAK9908566.1"/>
    </source>
</evidence>
<dbReference type="Gene3D" id="1.10.510.10">
    <property type="entry name" value="Transferase(Phosphotransferase) domain 1"/>
    <property type="match status" value="2"/>
</dbReference>
<proteinExistence type="predicted"/>
<keyword evidence="1" id="KW-0175">Coiled coil</keyword>
<accession>A0ABR2YNE7</accession>
<name>A0ABR2YNE7_9CHLO</name>
<dbReference type="PROSITE" id="PS50011">
    <property type="entry name" value="PROTEIN_KINASE_DOM"/>
    <property type="match status" value="2"/>
</dbReference>